<feature type="transmembrane region" description="Helical" evidence="7">
    <location>
        <begin position="121"/>
        <end position="143"/>
    </location>
</feature>
<dbReference type="CDD" id="cd03445">
    <property type="entry name" value="Thioesterase_II_repeat2"/>
    <property type="match status" value="1"/>
</dbReference>
<dbReference type="Pfam" id="PF05346">
    <property type="entry name" value="DUF747"/>
    <property type="match status" value="1"/>
</dbReference>
<accession>E5AES4</accession>
<dbReference type="PANTHER" id="PTHR13317:SF4">
    <property type="entry name" value="TRANSMEMBRANE ANTERIOR POSTERIOR TRANSFORMATION PROTEIN 1 HOMOLOG"/>
    <property type="match status" value="1"/>
</dbReference>
<protein>
    <recommendedName>
        <fullName evidence="12">DUF747-domain-containing protein</fullName>
    </recommendedName>
</protein>
<dbReference type="AlphaFoldDB" id="E5AES4"/>
<evidence type="ECO:0000256" key="2">
    <source>
        <dbReference type="ARBA" id="ARBA00008803"/>
    </source>
</evidence>
<dbReference type="InterPro" id="IPR042171">
    <property type="entry name" value="Acyl-CoA_hotdog"/>
</dbReference>
<dbReference type="eggNOG" id="KOG2490">
    <property type="taxonomic scope" value="Eukaryota"/>
</dbReference>
<dbReference type="GO" id="GO:0005789">
    <property type="term" value="C:endoplasmic reticulum membrane"/>
    <property type="evidence" value="ECO:0007669"/>
    <property type="project" value="TreeGrafter"/>
</dbReference>
<keyword evidence="4 7" id="KW-1133">Transmembrane helix</keyword>
<dbReference type="OrthoDB" id="68328at2759"/>
<proteinExistence type="inferred from homology"/>
<dbReference type="GeneID" id="13290797"/>
<dbReference type="InterPro" id="IPR008010">
    <property type="entry name" value="Tatp1"/>
</dbReference>
<reference evidence="11" key="1">
    <citation type="journal article" date="2011" name="Nat. Commun.">
        <title>Effector diversification within compartments of the Leptosphaeria maculans genome affected by Repeat-Induced Point mutations.</title>
        <authorList>
            <person name="Rouxel T."/>
            <person name="Grandaubert J."/>
            <person name="Hane J.K."/>
            <person name="Hoede C."/>
            <person name="van de Wouw A.P."/>
            <person name="Couloux A."/>
            <person name="Dominguez V."/>
            <person name="Anthouard V."/>
            <person name="Bally P."/>
            <person name="Bourras S."/>
            <person name="Cozijnsen A.J."/>
            <person name="Ciuffetti L.M."/>
            <person name="Degrave A."/>
            <person name="Dilmaghani A."/>
            <person name="Duret L."/>
            <person name="Fudal I."/>
            <person name="Goodwin S.B."/>
            <person name="Gout L."/>
            <person name="Glaser N."/>
            <person name="Linglin J."/>
            <person name="Kema G.H.J."/>
            <person name="Lapalu N."/>
            <person name="Lawrence C.B."/>
            <person name="May K."/>
            <person name="Meyer M."/>
            <person name="Ollivier B."/>
            <person name="Poulain J."/>
            <person name="Schoch C.L."/>
            <person name="Simon A."/>
            <person name="Spatafora J.W."/>
            <person name="Stachowiak A."/>
            <person name="Turgeon B.G."/>
            <person name="Tyler B.M."/>
            <person name="Vincent D."/>
            <person name="Weissenbach J."/>
            <person name="Amselem J."/>
            <person name="Quesneville H."/>
            <person name="Oliver R.P."/>
            <person name="Wincker P."/>
            <person name="Balesdent M.-H."/>
            <person name="Howlett B.J."/>
        </authorList>
    </citation>
    <scope>NUCLEOTIDE SEQUENCE [LARGE SCALE GENOMIC DNA]</scope>
    <source>
        <strain evidence="11">JN3 / isolate v23.1.3 / race Av1-4-5-6-7-8</strain>
    </source>
</reference>
<dbReference type="Gene3D" id="2.40.160.210">
    <property type="entry name" value="Acyl-CoA thioesterase, double hotdog domain"/>
    <property type="match status" value="1"/>
</dbReference>
<dbReference type="InParanoid" id="E5AES4"/>
<organism evidence="10 11">
    <name type="scientific">Leptosphaeria maculans (strain JN3 / isolate v23.1.3 / race Av1-4-5-6-7-8)</name>
    <name type="common">Blackleg fungus</name>
    <name type="synonym">Phoma lingam</name>
    <dbReference type="NCBI Taxonomy" id="985895"/>
    <lineage>
        <taxon>Eukaryota</taxon>
        <taxon>Fungi</taxon>
        <taxon>Dikarya</taxon>
        <taxon>Ascomycota</taxon>
        <taxon>Pezizomycotina</taxon>
        <taxon>Dothideomycetes</taxon>
        <taxon>Pleosporomycetidae</taxon>
        <taxon>Pleosporales</taxon>
        <taxon>Pleosporineae</taxon>
        <taxon>Leptosphaeriaceae</taxon>
        <taxon>Plenodomus</taxon>
        <taxon>Plenodomus lingam/Leptosphaeria maculans species complex</taxon>
    </lineage>
</organism>
<evidence type="ECO:0000313" key="10">
    <source>
        <dbReference type="EMBL" id="CBY01713.1"/>
    </source>
</evidence>
<dbReference type="HOGENOM" id="CLU_326267_0_0_1"/>
<dbReference type="InterPro" id="IPR049449">
    <property type="entry name" value="TesB_ACOT8-like_N"/>
</dbReference>
<evidence type="ECO:0000256" key="1">
    <source>
        <dbReference type="ARBA" id="ARBA00004141"/>
    </source>
</evidence>
<dbReference type="Pfam" id="PF20789">
    <property type="entry name" value="4HBT_3C"/>
    <property type="match status" value="1"/>
</dbReference>
<evidence type="ECO:0000256" key="7">
    <source>
        <dbReference type="SAM" id="Phobius"/>
    </source>
</evidence>
<comment type="subcellular location">
    <subcellularLocation>
        <location evidence="1">Membrane</location>
        <topology evidence="1">Multi-pass membrane protein</topology>
    </subcellularLocation>
</comment>
<dbReference type="Pfam" id="PF13622">
    <property type="entry name" value="4HBT_3"/>
    <property type="match status" value="1"/>
</dbReference>
<dbReference type="EMBL" id="FP929139">
    <property type="protein sequence ID" value="CBY01713.1"/>
    <property type="molecule type" value="Genomic_DNA"/>
</dbReference>
<feature type="compositionally biased region" description="Basic residues" evidence="6">
    <location>
        <begin position="16"/>
        <end position="29"/>
    </location>
</feature>
<evidence type="ECO:0000259" key="9">
    <source>
        <dbReference type="Pfam" id="PF20789"/>
    </source>
</evidence>
<feature type="domain" description="Acyl-CoA thioesterase-like N-terminal HotDog" evidence="8">
    <location>
        <begin position="577"/>
        <end position="667"/>
    </location>
</feature>
<evidence type="ECO:0000256" key="4">
    <source>
        <dbReference type="ARBA" id="ARBA00022989"/>
    </source>
</evidence>
<feature type="transmembrane region" description="Helical" evidence="7">
    <location>
        <begin position="404"/>
        <end position="433"/>
    </location>
</feature>
<feature type="region of interest" description="Disordered" evidence="6">
    <location>
        <begin position="1"/>
        <end position="37"/>
    </location>
</feature>
<gene>
    <name evidence="10" type="ORF">LEMA_P005000.1</name>
</gene>
<evidence type="ECO:0000259" key="8">
    <source>
        <dbReference type="Pfam" id="PF13622"/>
    </source>
</evidence>
<dbReference type="VEuPathDB" id="FungiDB:LEMA_P005000.1"/>
<comment type="similarity">
    <text evidence="2">Belongs to the TAPT1 family.</text>
</comment>
<sequence>MSTTFKFPDPKEPRPRRTRNSRFRHRRSKSTPSTLQPTHKADILKGLLVIASCFVLMPFDASRMYHGIRGQSAIKLYVIYNVLEVCDRLLSAVGQDVLECLFSRETLDRNPDGRSKILRPFAMFALALIYTVAHATALFYQVITLNVAVNSYSNALLTLLMSNQFVEIKGTVFKKFEKENLFQITCADIVERFQLWLMLLIIAMRNVVEVGGLSIQSSDTSWTAMFTSANASTATTTFTASKIIPMSFTIFPKYIAQVLNPFLLVLGSEMAVDWLKHAYITKFNQYKPEVYGKFFDVLAKDYYSNAFVDANLTRRLGLPVIPLCCLFVRAAIQTYHMSIAMYMPPPLPTMSTSLTSDSMSSPSTTAAFDHIDRVFRRALGRSSFGAGAPAQAWYYPSSWSLDDLIAGSTMLLVFLILYLIFLACKLLLGMLLLSISRKRYHGMREREMMSVETGGRRVGGWGVVDVDDEMRKVIYSDDPESLARLNERDEKAKKKEEQERERGVSFGHHDLFFQFQQHSLLYSPSLPFIFPFAPPLHKPRLAHATTTMTPQPPTIPFSTQLNLRRLNDTAFETTTTPQRMGNPQPIAYGGYALAVACKAASLTVPPDYHLYSMQGNFLGPASTNHQLRASVRTLRQTRTFATRQVEVSQVRDDGETRLCLIALADFQTPEQDVLLEYSRAPSRTYSAWSQCPTQLDAQQKLLAEGKVTQAQVDAHAKGFQLAQDLFEQRVCPEGIFAQTLHGMAKSLPHSQDGLALPQRTTADWFRSAERFADEVDNITSLTWIMDAAISFAPLAFSHLWFEDVGAASSLDFSLRFFRNRIDARRWHLRELSTKVGAEGRTYGESWVWDEEGRAVACMTQQSILRPRLKEGKEKKKKKDKGKL</sequence>
<keyword evidence="5 7" id="KW-0472">Membrane</keyword>
<dbReference type="Proteomes" id="UP000002668">
    <property type="component" value="Genome"/>
</dbReference>
<dbReference type="InterPro" id="IPR029069">
    <property type="entry name" value="HotDog_dom_sf"/>
</dbReference>
<dbReference type="eggNOG" id="KOG3016">
    <property type="taxonomic scope" value="Eukaryota"/>
</dbReference>
<evidence type="ECO:0000256" key="6">
    <source>
        <dbReference type="SAM" id="MobiDB-lite"/>
    </source>
</evidence>
<name>E5AES4_LEPMJ</name>
<dbReference type="InterPro" id="IPR049450">
    <property type="entry name" value="ACOT8-like_C"/>
</dbReference>
<evidence type="ECO:0000313" key="11">
    <source>
        <dbReference type="Proteomes" id="UP000002668"/>
    </source>
</evidence>
<dbReference type="CDD" id="cd03444">
    <property type="entry name" value="Thioesterase_II_repeat1"/>
    <property type="match status" value="1"/>
</dbReference>
<keyword evidence="11" id="KW-1185">Reference proteome</keyword>
<feature type="domain" description="Acyl-CoA thioesterase-like C-terminal" evidence="9">
    <location>
        <begin position="750"/>
        <end position="863"/>
    </location>
</feature>
<dbReference type="PANTHER" id="PTHR13317">
    <property type="entry name" value="TRANSMEMBRANE ANTERIOR POSTERIOR TRANSFORMATION PROTEIN 1 HOMOLOG"/>
    <property type="match status" value="1"/>
</dbReference>
<evidence type="ECO:0000256" key="3">
    <source>
        <dbReference type="ARBA" id="ARBA00022692"/>
    </source>
</evidence>
<evidence type="ECO:0008006" key="12">
    <source>
        <dbReference type="Google" id="ProtNLM"/>
    </source>
</evidence>
<evidence type="ECO:0000256" key="5">
    <source>
        <dbReference type="ARBA" id="ARBA00023136"/>
    </source>
</evidence>
<dbReference type="SUPFAM" id="SSF54637">
    <property type="entry name" value="Thioesterase/thiol ester dehydrase-isomerase"/>
    <property type="match status" value="2"/>
</dbReference>
<keyword evidence="3 7" id="KW-0812">Transmembrane</keyword>